<gene>
    <name evidence="2" type="ORF">LCGC14_1428850</name>
</gene>
<dbReference type="AlphaFoldDB" id="A0A0F9MQY4"/>
<dbReference type="EMBL" id="LAZR01009605">
    <property type="protein sequence ID" value="KKM71612.1"/>
    <property type="molecule type" value="Genomic_DNA"/>
</dbReference>
<feature type="region of interest" description="Disordered" evidence="1">
    <location>
        <begin position="1"/>
        <end position="36"/>
    </location>
</feature>
<protein>
    <submittedName>
        <fullName evidence="2">Uncharacterized protein</fullName>
    </submittedName>
</protein>
<evidence type="ECO:0000313" key="2">
    <source>
        <dbReference type="EMBL" id="KKM71612.1"/>
    </source>
</evidence>
<accession>A0A0F9MQY4</accession>
<proteinExistence type="predicted"/>
<organism evidence="2">
    <name type="scientific">marine sediment metagenome</name>
    <dbReference type="NCBI Taxonomy" id="412755"/>
    <lineage>
        <taxon>unclassified sequences</taxon>
        <taxon>metagenomes</taxon>
        <taxon>ecological metagenomes</taxon>
    </lineage>
</organism>
<reference evidence="2" key="1">
    <citation type="journal article" date="2015" name="Nature">
        <title>Complex archaea that bridge the gap between prokaryotes and eukaryotes.</title>
        <authorList>
            <person name="Spang A."/>
            <person name="Saw J.H."/>
            <person name="Jorgensen S.L."/>
            <person name="Zaremba-Niedzwiedzka K."/>
            <person name="Martijn J."/>
            <person name="Lind A.E."/>
            <person name="van Eijk R."/>
            <person name="Schleper C."/>
            <person name="Guy L."/>
            <person name="Ettema T.J."/>
        </authorList>
    </citation>
    <scope>NUCLEOTIDE SEQUENCE</scope>
</reference>
<name>A0A0F9MQY4_9ZZZZ</name>
<sequence>MEQGYDGSRWLVCDNDHTTDLDPLPEPKYLQERADD</sequence>
<evidence type="ECO:0000256" key="1">
    <source>
        <dbReference type="SAM" id="MobiDB-lite"/>
    </source>
</evidence>
<comment type="caution">
    <text evidence="2">The sequence shown here is derived from an EMBL/GenBank/DDBJ whole genome shotgun (WGS) entry which is preliminary data.</text>
</comment>